<dbReference type="EMBL" id="CM044701">
    <property type="protein sequence ID" value="KAI5681766.1"/>
    <property type="molecule type" value="Genomic_DNA"/>
</dbReference>
<name>A0ACC0CA06_CATRO</name>
<evidence type="ECO:0000313" key="1">
    <source>
        <dbReference type="EMBL" id="KAI5681766.1"/>
    </source>
</evidence>
<reference evidence="2" key="1">
    <citation type="journal article" date="2023" name="Nat. Plants">
        <title>Single-cell RNA sequencing provides a high-resolution roadmap for understanding the multicellular compartmentation of specialized metabolism.</title>
        <authorList>
            <person name="Sun S."/>
            <person name="Shen X."/>
            <person name="Li Y."/>
            <person name="Li Y."/>
            <person name="Wang S."/>
            <person name="Li R."/>
            <person name="Zhang H."/>
            <person name="Shen G."/>
            <person name="Guo B."/>
            <person name="Wei J."/>
            <person name="Xu J."/>
            <person name="St-Pierre B."/>
            <person name="Chen S."/>
            <person name="Sun C."/>
        </authorList>
    </citation>
    <scope>NUCLEOTIDE SEQUENCE [LARGE SCALE GENOMIC DNA]</scope>
</reference>
<comment type="caution">
    <text evidence="1">The sequence shown here is derived from an EMBL/GenBank/DDBJ whole genome shotgun (WGS) entry which is preliminary data.</text>
</comment>
<gene>
    <name evidence="1" type="ORF">M9H77_02994</name>
</gene>
<accession>A0ACC0CA06</accession>
<protein>
    <submittedName>
        <fullName evidence="1">Uncharacterized protein</fullName>
    </submittedName>
</protein>
<evidence type="ECO:0000313" key="2">
    <source>
        <dbReference type="Proteomes" id="UP001060085"/>
    </source>
</evidence>
<sequence length="430" mass="49692">MTKEARKSEGQSPLAMVGPVPYVPCMLRPKSPKYATNLPPTSSQHNLISFWMNYVDREIQDAKDLLIHPFTSARQKKSKFEEFEGQEKASKCSQFAHLARIIQENNLMVKMAKYGRKDTLPLPAALPLSSPVDPIPTKFVLRFILRVTNLCEFVSYVFDLMSLIPVIAMRVIDLELDIVIMVYLVKEFHEMILQMEEIMYPLDVETIKKKQKQMKIEQKRRKRKPLAKQPHLLRMVGQPTIDETRVVLGPSSVSERFDTLVELTSSLLGPLALSLVEVYRFGKYWGEKNGSSSKKTNGFLPEHGKHIELIANRIVEEPLSQITSNTVTLQDVKEQVMTFPIFMDDDDDDENAQEPEVFTLPEEEEVLQEIMERRHDNFPSFEGPPQFTGEAKERERNECLSENKNEFEEDELEKENEKFVESQEDHKEGR</sequence>
<proteinExistence type="predicted"/>
<organism evidence="1 2">
    <name type="scientific">Catharanthus roseus</name>
    <name type="common">Madagascar periwinkle</name>
    <name type="synonym">Vinca rosea</name>
    <dbReference type="NCBI Taxonomy" id="4058"/>
    <lineage>
        <taxon>Eukaryota</taxon>
        <taxon>Viridiplantae</taxon>
        <taxon>Streptophyta</taxon>
        <taxon>Embryophyta</taxon>
        <taxon>Tracheophyta</taxon>
        <taxon>Spermatophyta</taxon>
        <taxon>Magnoliopsida</taxon>
        <taxon>eudicotyledons</taxon>
        <taxon>Gunneridae</taxon>
        <taxon>Pentapetalae</taxon>
        <taxon>asterids</taxon>
        <taxon>lamiids</taxon>
        <taxon>Gentianales</taxon>
        <taxon>Apocynaceae</taxon>
        <taxon>Rauvolfioideae</taxon>
        <taxon>Vinceae</taxon>
        <taxon>Catharanthinae</taxon>
        <taxon>Catharanthus</taxon>
    </lineage>
</organism>
<dbReference type="Proteomes" id="UP001060085">
    <property type="component" value="Linkage Group LG01"/>
</dbReference>
<keyword evidence="2" id="KW-1185">Reference proteome</keyword>